<gene>
    <name evidence="1" type="ORF">EZJ55_15700</name>
</gene>
<proteinExistence type="predicted"/>
<name>A0A5J5LVL3_MICAE</name>
<dbReference type="Proteomes" id="UP000325636">
    <property type="component" value="Unassembled WGS sequence"/>
</dbReference>
<accession>A0A5J5LVL3</accession>
<evidence type="ECO:0000313" key="1">
    <source>
        <dbReference type="EMBL" id="KAB0241783.1"/>
    </source>
</evidence>
<dbReference type="RefSeq" id="WP_150977352.1">
    <property type="nucleotide sequence ID" value="NZ_SRLN01000012.1"/>
</dbReference>
<reference evidence="2" key="1">
    <citation type="submission" date="2019-04" db="EMBL/GenBank/DDBJ databases">
        <title>Microviridin 1777: A Toxic Chymotrypsin Inhibitor Discovered by a Metabologenomic Approach.</title>
        <authorList>
            <person name="Sieber S."/>
            <person name="Grendelmeier S.M."/>
            <person name="Harris L.A."/>
            <person name="Mitchell D.A."/>
            <person name="Gademann K."/>
        </authorList>
    </citation>
    <scope>NUCLEOTIDE SEQUENCE [LARGE SCALE GENOMIC DNA]</scope>
    <source>
        <strain evidence="2">EAWAG127a</strain>
    </source>
</reference>
<dbReference type="AlphaFoldDB" id="A0A5J5LVL3"/>
<protein>
    <submittedName>
        <fullName evidence="1">Capsular polysaccharide biosynthesis protein</fullName>
    </submittedName>
</protein>
<dbReference type="EMBL" id="SRLN01000012">
    <property type="protein sequence ID" value="KAB0241783.1"/>
    <property type="molecule type" value="Genomic_DNA"/>
</dbReference>
<organism evidence="1 2">
    <name type="scientific">Microcystis aeruginosa EAWAG127a</name>
    <dbReference type="NCBI Taxonomy" id="2529855"/>
    <lineage>
        <taxon>Bacteria</taxon>
        <taxon>Bacillati</taxon>
        <taxon>Cyanobacteriota</taxon>
        <taxon>Cyanophyceae</taxon>
        <taxon>Oscillatoriophycideae</taxon>
        <taxon>Chroococcales</taxon>
        <taxon>Microcystaceae</taxon>
        <taxon>Microcystis</taxon>
    </lineage>
</organism>
<sequence length="131" mass="15335">MNSQSKSQMLDKFVPYYPTKDTRNFFIFSSIINNFNIWRLQRKFKQELQQPSVILVYQMGKVGSANPYLAIKKTFPEKAVYHVHNLNTEIVAKIWDKINPTSEGVEGTTETQRTQRSIDQSYCKLNLSHRT</sequence>
<evidence type="ECO:0000313" key="2">
    <source>
        <dbReference type="Proteomes" id="UP000325636"/>
    </source>
</evidence>
<comment type="caution">
    <text evidence="1">The sequence shown here is derived from an EMBL/GenBank/DDBJ whole genome shotgun (WGS) entry which is preliminary data.</text>
</comment>